<name>A0A1G2C0V2_9BACT</name>
<gene>
    <name evidence="12" type="ORF">A2406_00280</name>
</gene>
<evidence type="ECO:0000256" key="2">
    <source>
        <dbReference type="ARBA" id="ARBA00008711"/>
    </source>
</evidence>
<evidence type="ECO:0000256" key="8">
    <source>
        <dbReference type="ARBA" id="ARBA00049348"/>
    </source>
</evidence>
<dbReference type="InterPro" id="IPR001497">
    <property type="entry name" value="MethylDNA_cys_MeTrfase_AS"/>
</dbReference>
<keyword evidence="7 9" id="KW-0234">DNA repair</keyword>
<comment type="catalytic activity">
    <reaction evidence="8 9">
        <text>a 6-O-methyl-2'-deoxyguanosine in DNA + L-cysteinyl-[protein] = S-methyl-L-cysteinyl-[protein] + a 2'-deoxyguanosine in DNA</text>
        <dbReference type="Rhea" id="RHEA:24000"/>
        <dbReference type="Rhea" id="RHEA-COMP:10131"/>
        <dbReference type="Rhea" id="RHEA-COMP:10132"/>
        <dbReference type="Rhea" id="RHEA-COMP:11367"/>
        <dbReference type="Rhea" id="RHEA-COMP:11368"/>
        <dbReference type="ChEBI" id="CHEBI:29950"/>
        <dbReference type="ChEBI" id="CHEBI:82612"/>
        <dbReference type="ChEBI" id="CHEBI:85445"/>
        <dbReference type="ChEBI" id="CHEBI:85448"/>
        <dbReference type="EC" id="2.1.1.63"/>
    </reaction>
</comment>
<dbReference type="SUPFAM" id="SSF53155">
    <property type="entry name" value="Methylated DNA-protein cysteine methyltransferase domain"/>
    <property type="match status" value="1"/>
</dbReference>
<accession>A0A1G2C0V2</accession>
<comment type="function">
    <text evidence="9">Involved in the cellular defense against the biological effects of O6-methylguanine (O6-MeG) and O4-methylthymine (O4-MeT) in DNA. Repairs the methylated nucleobase in DNA by stoichiometrically transferring the methyl group to a cysteine residue in the enzyme. This is a suicide reaction: the enzyme is irreversibly inactivated.</text>
</comment>
<evidence type="ECO:0000313" key="13">
    <source>
        <dbReference type="Proteomes" id="UP000177626"/>
    </source>
</evidence>
<evidence type="ECO:0000256" key="5">
    <source>
        <dbReference type="ARBA" id="ARBA00022679"/>
    </source>
</evidence>
<dbReference type="GO" id="GO:0005737">
    <property type="term" value="C:cytoplasm"/>
    <property type="evidence" value="ECO:0007669"/>
    <property type="project" value="UniProtKB-SubCell"/>
</dbReference>
<comment type="miscellaneous">
    <text evidence="9">This enzyme catalyzes only one turnover and therefore is not strictly catalytic. According to one definition, an enzyme is a biocatalyst that acts repeatedly and over many reaction cycles.</text>
</comment>
<dbReference type="InterPro" id="IPR036217">
    <property type="entry name" value="MethylDNA_cys_MeTrfase_DNAb"/>
</dbReference>
<dbReference type="FunFam" id="1.10.10.10:FF:000214">
    <property type="entry name" value="Methylated-DNA--protein-cysteine methyltransferase"/>
    <property type="match status" value="1"/>
</dbReference>
<dbReference type="InterPro" id="IPR014048">
    <property type="entry name" value="MethylDNA_cys_MeTrfase_DNA-bd"/>
</dbReference>
<evidence type="ECO:0000256" key="3">
    <source>
        <dbReference type="ARBA" id="ARBA00022490"/>
    </source>
</evidence>
<evidence type="ECO:0000256" key="1">
    <source>
        <dbReference type="ARBA" id="ARBA00001286"/>
    </source>
</evidence>
<dbReference type="HAMAP" id="MF_00772">
    <property type="entry name" value="OGT"/>
    <property type="match status" value="1"/>
</dbReference>
<dbReference type="InterPro" id="IPR036631">
    <property type="entry name" value="MGMT_N_sf"/>
</dbReference>
<dbReference type="PROSITE" id="PS00374">
    <property type="entry name" value="MGMT"/>
    <property type="match status" value="1"/>
</dbReference>
<sequence>MSQAYLKSPMGVLEIVADDKNILAVNFVKTSKQEKNNALTKQCVVQLKEYFAGRRKIFDLPIKLSGTVWQQAVYLVLSKVPYASIISYADLATMVANSGAARAVGGAVNKNPLTIIIPCHRVLGSKGQLVGYAGGLWRKKRLLELEQAFDLS</sequence>
<evidence type="ECO:0000259" key="10">
    <source>
        <dbReference type="Pfam" id="PF01035"/>
    </source>
</evidence>
<feature type="domain" description="Methylguanine DNA methyltransferase ribonuclease-like" evidence="11">
    <location>
        <begin position="3"/>
        <end position="64"/>
    </location>
</feature>
<dbReference type="PANTHER" id="PTHR10815:SF13">
    <property type="entry name" value="METHYLATED-DNA--PROTEIN-CYSTEINE METHYLTRANSFERASE"/>
    <property type="match status" value="1"/>
</dbReference>
<dbReference type="EMBL" id="MHKQ01000013">
    <property type="protein sequence ID" value="OGY94057.1"/>
    <property type="molecule type" value="Genomic_DNA"/>
</dbReference>
<evidence type="ECO:0000256" key="9">
    <source>
        <dbReference type="HAMAP-Rule" id="MF_00772"/>
    </source>
</evidence>
<comment type="catalytic activity">
    <reaction evidence="1 9">
        <text>a 4-O-methyl-thymidine in DNA + L-cysteinyl-[protein] = a thymidine in DNA + S-methyl-L-cysteinyl-[protein]</text>
        <dbReference type="Rhea" id="RHEA:53428"/>
        <dbReference type="Rhea" id="RHEA-COMP:10131"/>
        <dbReference type="Rhea" id="RHEA-COMP:10132"/>
        <dbReference type="Rhea" id="RHEA-COMP:13555"/>
        <dbReference type="Rhea" id="RHEA-COMP:13556"/>
        <dbReference type="ChEBI" id="CHEBI:29950"/>
        <dbReference type="ChEBI" id="CHEBI:82612"/>
        <dbReference type="ChEBI" id="CHEBI:137386"/>
        <dbReference type="ChEBI" id="CHEBI:137387"/>
        <dbReference type="EC" id="2.1.1.63"/>
    </reaction>
</comment>
<keyword evidence="3 9" id="KW-0963">Cytoplasm</keyword>
<dbReference type="SUPFAM" id="SSF46767">
    <property type="entry name" value="Methylated DNA-protein cysteine methyltransferase, C-terminal domain"/>
    <property type="match status" value="1"/>
</dbReference>
<dbReference type="InterPro" id="IPR008332">
    <property type="entry name" value="MethylG_MeTrfase_N"/>
</dbReference>
<dbReference type="CDD" id="cd06445">
    <property type="entry name" value="ATase"/>
    <property type="match status" value="1"/>
</dbReference>
<dbReference type="EC" id="2.1.1.63" evidence="9"/>
<feature type="domain" description="Methylated-DNA-[protein]-cysteine S-methyltransferase DNA binding" evidence="10">
    <location>
        <begin position="69"/>
        <end position="147"/>
    </location>
</feature>
<dbReference type="NCBIfam" id="TIGR00589">
    <property type="entry name" value="ogt"/>
    <property type="match status" value="1"/>
</dbReference>
<proteinExistence type="inferred from homology"/>
<evidence type="ECO:0000256" key="6">
    <source>
        <dbReference type="ARBA" id="ARBA00022763"/>
    </source>
</evidence>
<evidence type="ECO:0000256" key="7">
    <source>
        <dbReference type="ARBA" id="ARBA00023204"/>
    </source>
</evidence>
<keyword evidence="5 9" id="KW-0808">Transferase</keyword>
<comment type="similarity">
    <text evidence="2 9">Belongs to the MGMT family.</text>
</comment>
<reference evidence="12 13" key="1">
    <citation type="journal article" date="2016" name="Nat. Commun.">
        <title>Thousands of microbial genomes shed light on interconnected biogeochemical processes in an aquifer system.</title>
        <authorList>
            <person name="Anantharaman K."/>
            <person name="Brown C.T."/>
            <person name="Hug L.A."/>
            <person name="Sharon I."/>
            <person name="Castelle C.J."/>
            <person name="Probst A.J."/>
            <person name="Thomas B.C."/>
            <person name="Singh A."/>
            <person name="Wilkins M.J."/>
            <person name="Karaoz U."/>
            <person name="Brodie E.L."/>
            <person name="Williams K.H."/>
            <person name="Hubbard S.S."/>
            <person name="Banfield J.F."/>
        </authorList>
    </citation>
    <scope>NUCLEOTIDE SEQUENCE [LARGE SCALE GENOMIC DNA]</scope>
</reference>
<keyword evidence="6 9" id="KW-0227">DNA damage</keyword>
<dbReference type="Pfam" id="PF02870">
    <property type="entry name" value="Methyltransf_1N"/>
    <property type="match status" value="1"/>
</dbReference>
<dbReference type="InterPro" id="IPR023546">
    <property type="entry name" value="MGMT"/>
</dbReference>
<dbReference type="GO" id="GO:0006307">
    <property type="term" value="P:DNA alkylation repair"/>
    <property type="evidence" value="ECO:0007669"/>
    <property type="project" value="UniProtKB-UniRule"/>
</dbReference>
<dbReference type="GO" id="GO:0032259">
    <property type="term" value="P:methylation"/>
    <property type="evidence" value="ECO:0007669"/>
    <property type="project" value="UniProtKB-KW"/>
</dbReference>
<organism evidence="12 13">
    <name type="scientific">Candidatus Komeilibacteria bacterium RIFOXYC1_FULL_37_11</name>
    <dbReference type="NCBI Taxonomy" id="1798555"/>
    <lineage>
        <taxon>Bacteria</taxon>
        <taxon>Candidatus Komeiliibacteriota</taxon>
    </lineage>
</organism>
<evidence type="ECO:0000313" key="12">
    <source>
        <dbReference type="EMBL" id="OGY94057.1"/>
    </source>
</evidence>
<evidence type="ECO:0000256" key="4">
    <source>
        <dbReference type="ARBA" id="ARBA00022603"/>
    </source>
</evidence>
<comment type="subcellular location">
    <subcellularLocation>
        <location evidence="9">Cytoplasm</location>
    </subcellularLocation>
</comment>
<protein>
    <recommendedName>
        <fullName evidence="9">Methylated-DNA--protein-cysteine methyltransferase</fullName>
        <ecNumber evidence="9">2.1.1.63</ecNumber>
    </recommendedName>
    <alternativeName>
        <fullName evidence="9">6-O-methylguanine-DNA methyltransferase</fullName>
        <shortName evidence="9">MGMT</shortName>
    </alternativeName>
    <alternativeName>
        <fullName evidence="9">O-6-methylguanine-DNA-alkyltransferase</fullName>
    </alternativeName>
</protein>
<dbReference type="Gene3D" id="3.30.160.70">
    <property type="entry name" value="Methylated DNA-protein cysteine methyltransferase domain"/>
    <property type="match status" value="1"/>
</dbReference>
<keyword evidence="4 9" id="KW-0489">Methyltransferase</keyword>
<dbReference type="Proteomes" id="UP000177626">
    <property type="component" value="Unassembled WGS sequence"/>
</dbReference>
<dbReference type="Gene3D" id="1.10.10.10">
    <property type="entry name" value="Winged helix-like DNA-binding domain superfamily/Winged helix DNA-binding domain"/>
    <property type="match status" value="1"/>
</dbReference>
<comment type="caution">
    <text evidence="12">The sequence shown here is derived from an EMBL/GenBank/DDBJ whole genome shotgun (WGS) entry which is preliminary data.</text>
</comment>
<dbReference type="Pfam" id="PF01035">
    <property type="entry name" value="DNA_binding_1"/>
    <property type="match status" value="1"/>
</dbReference>
<dbReference type="AlphaFoldDB" id="A0A1G2C0V2"/>
<dbReference type="PANTHER" id="PTHR10815">
    <property type="entry name" value="METHYLATED-DNA--PROTEIN-CYSTEINE METHYLTRANSFERASE"/>
    <property type="match status" value="1"/>
</dbReference>
<evidence type="ECO:0000259" key="11">
    <source>
        <dbReference type="Pfam" id="PF02870"/>
    </source>
</evidence>
<feature type="active site" description="Nucleophile; methyl group acceptor" evidence="9">
    <location>
        <position position="119"/>
    </location>
</feature>
<dbReference type="GO" id="GO:0003908">
    <property type="term" value="F:methylated-DNA-[protein]-cysteine S-methyltransferase activity"/>
    <property type="evidence" value="ECO:0007669"/>
    <property type="project" value="UniProtKB-UniRule"/>
</dbReference>
<dbReference type="InterPro" id="IPR036388">
    <property type="entry name" value="WH-like_DNA-bd_sf"/>
</dbReference>